<keyword evidence="10 16" id="KW-0067">ATP-binding</keyword>
<feature type="binding site" evidence="16">
    <location>
        <position position="59"/>
    </location>
    <ligand>
        <name>substrate</name>
    </ligand>
</feature>
<dbReference type="PROSITE" id="PS01128">
    <property type="entry name" value="SHIKIMATE_KINASE"/>
    <property type="match status" value="1"/>
</dbReference>
<comment type="cofactor">
    <cofactor evidence="17">
        <name>Co(2+)</name>
        <dbReference type="ChEBI" id="CHEBI:48828"/>
    </cofactor>
    <cofactor evidence="17">
        <name>Zn(2+)</name>
        <dbReference type="ChEBI" id="CHEBI:29105"/>
    </cofactor>
    <text evidence="17">Binds 1 divalent metal cation per subunit. Can use either Co(2+) or Zn(2+).</text>
</comment>
<feature type="binding site" evidence="16">
    <location>
        <position position="153"/>
    </location>
    <ligand>
        <name>ATP</name>
        <dbReference type="ChEBI" id="CHEBI:30616"/>
    </ligand>
</feature>
<keyword evidence="12 17" id="KW-0057">Aromatic amino acid biosynthesis</keyword>
<evidence type="ECO:0000259" key="19">
    <source>
        <dbReference type="Pfam" id="PF01761"/>
    </source>
</evidence>
<keyword evidence="22" id="KW-1185">Reference proteome</keyword>
<evidence type="ECO:0000256" key="8">
    <source>
        <dbReference type="ARBA" id="ARBA00022741"/>
    </source>
</evidence>
<evidence type="ECO:0000256" key="12">
    <source>
        <dbReference type="ARBA" id="ARBA00023141"/>
    </source>
</evidence>
<comment type="function">
    <text evidence="17">Catalyzes the conversion of 3-deoxy-D-arabino-heptulosonate 7-phosphate (DAHP) to dehydroquinate (DHQ).</text>
</comment>
<comment type="pathway">
    <text evidence="4 16">Metabolic intermediate biosynthesis; chorismate biosynthesis; chorismate from D-erythrose 4-phosphate and phosphoenolpyruvate: step 5/7.</text>
</comment>
<evidence type="ECO:0000256" key="1">
    <source>
        <dbReference type="ARBA" id="ARBA00001393"/>
    </source>
</evidence>
<evidence type="ECO:0000256" key="13">
    <source>
        <dbReference type="ARBA" id="ARBA00023239"/>
    </source>
</evidence>
<evidence type="ECO:0000313" key="22">
    <source>
        <dbReference type="Proteomes" id="UP000238413"/>
    </source>
</evidence>
<sequence>MTAPLLVLVGPMGVGKSTVGALVAERLGCVFRDTDDDIVAEQGRTIADIFVDEGEPAFRAIEKRAVRKALAGHDGVLALGGGAILDEDTRALLAGHRVVYLSMDVEEAVKRTGLNVARPLLAVNPRRQWRDLMEARRHLYTEVAGAVVPTDGRNPEEVAQAVLDAVELKTAIPGGQPPDPRQEDVMAAPVTRIQVGGTAGTDPYEVLVGRQLLGELGGLIGDKSHPSPTTTLNGGASRRSNTQRVAVIHPEALAETGEALRADLAGQGFEAVAIQVPNAEEAKTAEVAAYCWKALGQSGFTRTDVIVGVGGGATTDLAGFVAATWLRGVRWIAIPTTVLAMVDAAVGGKTGINTAEGKNLVGSFHPPAGVLCDLAALDSLPVNDYVSGLAEIIKAGFIADPVILELIEADPQAARTPAGPHTAELIERSIKVKAEVVSGDLKESGLREILNYGHTLAHAIEKNERYKWRHGAAVAVGMHFAAELGRLAGRLDDATADRHRTILESVGLPLSYRYDQWPKLLETMKVDKKSRGDLLRFIVLDGLAKPTVLEGPDPAVLLAAYGEVGE</sequence>
<evidence type="ECO:0000313" key="21">
    <source>
        <dbReference type="EMBL" id="AVH59860.1"/>
    </source>
</evidence>
<comment type="similarity">
    <text evidence="16">Belongs to the shikimate kinase family.</text>
</comment>
<dbReference type="CDD" id="cd00464">
    <property type="entry name" value="SK"/>
    <property type="match status" value="1"/>
</dbReference>
<feature type="binding site" evidence="17">
    <location>
        <position position="349"/>
    </location>
    <ligand>
        <name>NAD(+)</name>
        <dbReference type="ChEBI" id="CHEBI:57540"/>
    </ligand>
</feature>
<feature type="region of interest" description="Disordered" evidence="18">
    <location>
        <begin position="219"/>
        <end position="241"/>
    </location>
</feature>
<dbReference type="NCBIfam" id="TIGR01357">
    <property type="entry name" value="aroB"/>
    <property type="match status" value="1"/>
</dbReference>
<protein>
    <recommendedName>
        <fullName evidence="16 17">Multifunctional fusion protein</fullName>
    </recommendedName>
    <domain>
        <recommendedName>
            <fullName evidence="16">Shikimate kinase</fullName>
            <shortName evidence="16">SK</shortName>
            <ecNumber evidence="16">2.7.1.71</ecNumber>
        </recommendedName>
    </domain>
    <domain>
        <recommendedName>
            <fullName evidence="17">3-dehydroquinate synthase</fullName>
            <shortName evidence="17">DHQS</shortName>
            <ecNumber evidence="17">4.2.3.4</ecNumber>
        </recommendedName>
    </domain>
</protein>
<dbReference type="EC" id="2.7.1.71" evidence="16"/>
<keyword evidence="16" id="KW-0460">Magnesium</keyword>
<feature type="binding site" evidence="16">
    <location>
        <position position="17"/>
    </location>
    <ligand>
        <name>Mg(2+)</name>
        <dbReference type="ChEBI" id="CHEBI:18420"/>
    </ligand>
</feature>
<comment type="caution">
    <text evidence="17">Lacks conserved residue(s) required for the propagation of feature annotation.</text>
</comment>
<comment type="subunit">
    <text evidence="16">Monomer.</text>
</comment>
<evidence type="ECO:0000256" key="15">
    <source>
        <dbReference type="ARBA" id="ARBA00048567"/>
    </source>
</evidence>
<keyword evidence="8 17" id="KW-0547">Nucleotide-binding</keyword>
<evidence type="ECO:0000259" key="20">
    <source>
        <dbReference type="Pfam" id="PF24621"/>
    </source>
</evidence>
<feature type="binding site" evidence="16">
    <location>
        <position position="118"/>
    </location>
    <ligand>
        <name>ATP</name>
        <dbReference type="ChEBI" id="CHEBI:30616"/>
    </ligand>
</feature>
<comment type="subcellular location">
    <subcellularLocation>
        <location evidence="17">Cytoplasm</location>
    </subcellularLocation>
</comment>
<dbReference type="CDD" id="cd08195">
    <property type="entry name" value="DHQS"/>
    <property type="match status" value="1"/>
</dbReference>
<evidence type="ECO:0000256" key="14">
    <source>
        <dbReference type="ARBA" id="ARBA00023268"/>
    </source>
</evidence>
<keyword evidence="7 16" id="KW-0808">Transferase</keyword>
<evidence type="ECO:0000256" key="4">
    <source>
        <dbReference type="ARBA" id="ARBA00004842"/>
    </source>
</evidence>
<feature type="domain" description="3-dehydroquinate synthase C-terminal" evidence="20">
    <location>
        <begin position="388"/>
        <end position="530"/>
    </location>
</feature>
<keyword evidence="9 16" id="KW-0418">Kinase</keyword>
<dbReference type="Gene3D" id="1.20.1090.10">
    <property type="entry name" value="Dehydroquinate synthase-like - alpha domain"/>
    <property type="match status" value="1"/>
</dbReference>
<dbReference type="HAMAP" id="MF_00109">
    <property type="entry name" value="Shikimate_kinase"/>
    <property type="match status" value="1"/>
</dbReference>
<evidence type="ECO:0000256" key="17">
    <source>
        <dbReference type="HAMAP-Rule" id="MF_00110"/>
    </source>
</evidence>
<dbReference type="PRINTS" id="PR01100">
    <property type="entry name" value="SHIKIMTKNASE"/>
</dbReference>
<dbReference type="SUPFAM" id="SSF52540">
    <property type="entry name" value="P-loop containing nucleoside triphosphate hydrolases"/>
    <property type="match status" value="1"/>
</dbReference>
<organism evidence="21 22">
    <name type="scientific">Streptomyces dengpaensis</name>
    <dbReference type="NCBI Taxonomy" id="2049881"/>
    <lineage>
        <taxon>Bacteria</taxon>
        <taxon>Bacillati</taxon>
        <taxon>Actinomycetota</taxon>
        <taxon>Actinomycetes</taxon>
        <taxon>Kitasatosporales</taxon>
        <taxon>Streptomycetaceae</taxon>
        <taxon>Streptomyces</taxon>
    </lineage>
</organism>
<evidence type="ECO:0000256" key="11">
    <source>
        <dbReference type="ARBA" id="ARBA00023027"/>
    </source>
</evidence>
<feature type="binding site" evidence="16">
    <location>
        <position position="136"/>
    </location>
    <ligand>
        <name>substrate</name>
    </ligand>
</feature>
<comment type="pathway">
    <text evidence="3 17">Metabolic intermediate biosynthesis; chorismate biosynthesis; chorismate from D-erythrose 4-phosphate and phosphoenolpyruvate: step 2/7.</text>
</comment>
<dbReference type="PANTHER" id="PTHR43622">
    <property type="entry name" value="3-DEHYDROQUINATE SYNTHASE"/>
    <property type="match status" value="1"/>
</dbReference>
<dbReference type="Gene3D" id="3.40.50.300">
    <property type="entry name" value="P-loop containing nucleotide triphosphate hydrolases"/>
    <property type="match status" value="1"/>
</dbReference>
<accession>A0ABM6SZL1</accession>
<keyword evidence="17" id="KW-0479">Metal-binding</keyword>
<comment type="similarity">
    <text evidence="17">Belongs to the sugar phosphate cyclases superfamily. Dehydroquinate synthase family.</text>
</comment>
<dbReference type="InterPro" id="IPR023000">
    <property type="entry name" value="Shikimate_kinase_CS"/>
</dbReference>
<dbReference type="InterPro" id="IPR030960">
    <property type="entry name" value="DHQS/DOIS_N"/>
</dbReference>
<reference evidence="21 22" key="1">
    <citation type="submission" date="2018-02" db="EMBL/GenBank/DDBJ databases">
        <title>Complete genome sequence of Streptomyces dengpaensis, the producer of angucyclines.</title>
        <authorList>
            <person name="Yumei L."/>
        </authorList>
    </citation>
    <scope>NUCLEOTIDE SEQUENCE [LARGE SCALE GENOMIC DNA]</scope>
    <source>
        <strain evidence="21 22">XZHG99</strain>
    </source>
</reference>
<keyword evidence="17" id="KW-0170">Cobalt</keyword>
<feature type="binding site" evidence="17">
    <location>
        <begin position="336"/>
        <end position="337"/>
    </location>
    <ligand>
        <name>NAD(+)</name>
        <dbReference type="ChEBI" id="CHEBI:57540"/>
    </ligand>
</feature>
<dbReference type="Gene3D" id="3.40.50.1970">
    <property type="match status" value="1"/>
</dbReference>
<evidence type="ECO:0000256" key="7">
    <source>
        <dbReference type="ARBA" id="ARBA00022679"/>
    </source>
</evidence>
<comment type="catalytic activity">
    <reaction evidence="15 16">
        <text>shikimate + ATP = 3-phosphoshikimate + ADP + H(+)</text>
        <dbReference type="Rhea" id="RHEA:13121"/>
        <dbReference type="ChEBI" id="CHEBI:15378"/>
        <dbReference type="ChEBI" id="CHEBI:30616"/>
        <dbReference type="ChEBI" id="CHEBI:36208"/>
        <dbReference type="ChEBI" id="CHEBI:145989"/>
        <dbReference type="ChEBI" id="CHEBI:456216"/>
        <dbReference type="EC" id="2.7.1.71"/>
    </reaction>
</comment>
<comment type="cofactor">
    <cofactor evidence="2 17">
        <name>NAD(+)</name>
        <dbReference type="ChEBI" id="CHEBI:57540"/>
    </cofactor>
</comment>
<proteinExistence type="inferred from homology"/>
<feature type="binding site" evidence="16">
    <location>
        <position position="35"/>
    </location>
    <ligand>
        <name>substrate</name>
    </ligand>
</feature>
<feature type="binding site" evidence="16">
    <location>
        <position position="81"/>
    </location>
    <ligand>
        <name>substrate</name>
    </ligand>
</feature>
<dbReference type="InterPro" id="IPR056179">
    <property type="entry name" value="DHQS_C"/>
</dbReference>
<dbReference type="Pfam" id="PF24621">
    <property type="entry name" value="DHQS_C"/>
    <property type="match status" value="1"/>
</dbReference>
<evidence type="ECO:0000256" key="2">
    <source>
        <dbReference type="ARBA" id="ARBA00001911"/>
    </source>
</evidence>
<feature type="binding site" evidence="17">
    <location>
        <begin position="312"/>
        <end position="316"/>
    </location>
    <ligand>
        <name>NAD(+)</name>
        <dbReference type="ChEBI" id="CHEBI:57540"/>
    </ligand>
</feature>
<dbReference type="PANTHER" id="PTHR43622:SF7">
    <property type="entry name" value="3-DEHYDROQUINATE SYNTHASE, CHLOROPLASTIC"/>
    <property type="match status" value="1"/>
</dbReference>
<feature type="binding site" evidence="17">
    <location>
        <position position="391"/>
    </location>
    <ligand>
        <name>Zn(2+)</name>
        <dbReference type="ChEBI" id="CHEBI:29105"/>
    </ligand>
</feature>
<dbReference type="Proteomes" id="UP000238413">
    <property type="component" value="Chromosome"/>
</dbReference>
<feature type="binding site" evidence="17">
    <location>
        <position position="454"/>
    </location>
    <ligand>
        <name>Zn(2+)</name>
        <dbReference type="ChEBI" id="CHEBI:29105"/>
    </ligand>
</feature>
<dbReference type="HAMAP" id="MF_00110">
    <property type="entry name" value="DHQ_synthase"/>
    <property type="match status" value="1"/>
</dbReference>
<keyword evidence="13 17" id="KW-0456">Lyase</keyword>
<dbReference type="InterPro" id="IPR027417">
    <property type="entry name" value="P-loop_NTPase"/>
</dbReference>
<dbReference type="InterPro" id="IPR031322">
    <property type="entry name" value="Shikimate/glucono_kinase"/>
</dbReference>
<keyword evidence="14" id="KW-0511">Multifunctional enzyme</keyword>
<name>A0ABM6SZL1_9ACTN</name>
<evidence type="ECO:0000256" key="16">
    <source>
        <dbReference type="HAMAP-Rule" id="MF_00109"/>
    </source>
</evidence>
<feature type="binding site" evidence="17">
    <location>
        <position position="470"/>
    </location>
    <ligand>
        <name>Zn(2+)</name>
        <dbReference type="ChEBI" id="CHEBI:29105"/>
    </ligand>
</feature>
<evidence type="ECO:0000256" key="18">
    <source>
        <dbReference type="SAM" id="MobiDB-lite"/>
    </source>
</evidence>
<comment type="cofactor">
    <cofactor evidence="16">
        <name>Mg(2+)</name>
        <dbReference type="ChEBI" id="CHEBI:18420"/>
    </cofactor>
    <text evidence="16">Binds 1 Mg(2+) ion per subunit.</text>
</comment>
<gene>
    <name evidence="17" type="primary">aroB</name>
    <name evidence="16" type="synonym">aroK</name>
    <name evidence="21" type="ORF">C4B68_33435</name>
</gene>
<dbReference type="SUPFAM" id="SSF56796">
    <property type="entry name" value="Dehydroquinate synthase-like"/>
    <property type="match status" value="1"/>
</dbReference>
<dbReference type="EC" id="4.2.3.4" evidence="17"/>
<keyword evidence="6 17" id="KW-0028">Amino-acid biosynthesis</keyword>
<evidence type="ECO:0000256" key="3">
    <source>
        <dbReference type="ARBA" id="ARBA00004661"/>
    </source>
</evidence>
<feature type="domain" description="3-dehydroquinate synthase N-terminal" evidence="19">
    <location>
        <begin position="274"/>
        <end position="385"/>
    </location>
</feature>
<keyword evidence="11 17" id="KW-0520">NAD</keyword>
<dbReference type="InterPro" id="IPR050071">
    <property type="entry name" value="Dehydroquinate_synthase"/>
</dbReference>
<evidence type="ECO:0000256" key="5">
    <source>
        <dbReference type="ARBA" id="ARBA00022490"/>
    </source>
</evidence>
<feature type="binding site" evidence="17">
    <location>
        <position position="358"/>
    </location>
    <ligand>
        <name>NAD(+)</name>
        <dbReference type="ChEBI" id="CHEBI:57540"/>
    </ligand>
</feature>
<keyword evidence="17" id="KW-0862">Zinc</keyword>
<dbReference type="Pfam" id="PF01202">
    <property type="entry name" value="SKI"/>
    <property type="match status" value="1"/>
</dbReference>
<dbReference type="RefSeq" id="WP_099500244.1">
    <property type="nucleotide sequence ID" value="NZ_CP026652.1"/>
</dbReference>
<evidence type="ECO:0000256" key="10">
    <source>
        <dbReference type="ARBA" id="ARBA00022840"/>
    </source>
</evidence>
<feature type="compositionally biased region" description="Polar residues" evidence="18">
    <location>
        <begin position="226"/>
        <end position="241"/>
    </location>
</feature>
<dbReference type="InterPro" id="IPR000623">
    <property type="entry name" value="Shikimate_kinase/TSH1"/>
</dbReference>
<evidence type="ECO:0000256" key="6">
    <source>
        <dbReference type="ARBA" id="ARBA00022605"/>
    </source>
</evidence>
<comment type="catalytic activity">
    <reaction evidence="1 17">
        <text>7-phospho-2-dehydro-3-deoxy-D-arabino-heptonate = 3-dehydroquinate + phosphate</text>
        <dbReference type="Rhea" id="RHEA:21968"/>
        <dbReference type="ChEBI" id="CHEBI:32364"/>
        <dbReference type="ChEBI" id="CHEBI:43474"/>
        <dbReference type="ChEBI" id="CHEBI:58394"/>
        <dbReference type="EC" id="4.2.3.4"/>
    </reaction>
</comment>
<comment type="function">
    <text evidence="16">Catalyzes the specific phosphorylation of the 3-hydroxyl group of shikimic acid using ATP as a cosubstrate.</text>
</comment>
<feature type="binding site" evidence="16">
    <location>
        <begin position="13"/>
        <end position="18"/>
    </location>
    <ligand>
        <name>ATP</name>
        <dbReference type="ChEBI" id="CHEBI:30616"/>
    </ligand>
</feature>
<evidence type="ECO:0000256" key="9">
    <source>
        <dbReference type="ARBA" id="ARBA00022777"/>
    </source>
</evidence>
<dbReference type="Pfam" id="PF01761">
    <property type="entry name" value="DHQ_synthase"/>
    <property type="match status" value="1"/>
</dbReference>
<dbReference type="InterPro" id="IPR016037">
    <property type="entry name" value="DHQ_synth_AroB"/>
</dbReference>
<keyword evidence="5 17" id="KW-0963">Cytoplasm</keyword>
<dbReference type="EMBL" id="CP026652">
    <property type="protein sequence ID" value="AVH59860.1"/>
    <property type="molecule type" value="Genomic_DNA"/>
</dbReference>